<dbReference type="InterPro" id="IPR013238">
    <property type="entry name" value="RNA_pol_III_Rbc25"/>
</dbReference>
<keyword evidence="4" id="KW-0804">Transcription</keyword>
<evidence type="ECO:0000256" key="5">
    <source>
        <dbReference type="ARBA" id="ARBA00023242"/>
    </source>
</evidence>
<dbReference type="InterPro" id="IPR012340">
    <property type="entry name" value="NA-bd_OB-fold"/>
</dbReference>
<dbReference type="InterPro" id="IPR045113">
    <property type="entry name" value="Rpb7-like"/>
</dbReference>
<dbReference type="CDD" id="cd04330">
    <property type="entry name" value="RNAP_III_Rpc25_N"/>
    <property type="match status" value="1"/>
</dbReference>
<evidence type="ECO:0000256" key="3">
    <source>
        <dbReference type="ARBA" id="ARBA00022478"/>
    </source>
</evidence>
<dbReference type="EMBL" id="QEAN01000106">
    <property type="protein sequence ID" value="TPX48119.1"/>
    <property type="molecule type" value="Genomic_DNA"/>
</dbReference>
<evidence type="ECO:0000259" key="6">
    <source>
        <dbReference type="Pfam" id="PF03876"/>
    </source>
</evidence>
<dbReference type="Gene3D" id="2.40.50.140">
    <property type="entry name" value="Nucleic acid-binding proteins"/>
    <property type="match status" value="1"/>
</dbReference>
<gene>
    <name evidence="8" type="ORF">SeMB42_g03134</name>
</gene>
<sequence length="259" mass="28839">MAVAVSRRLSPLARRQDCIRLHASKHQPAFPRVRRPSTMFILSRLADNVLISPSAYSKPRISAVTDELNKKYANKILHNVGLCIRVLDILEISDGVVHPLKDGCYQSRVRFRLIVFKPFKGEVLLGKIASASPTAGVQVSMTFFDDILIPPVYLRSPSIFDKDRSIWIWQFNDENFELNLNSPIRFMIESLNFADVGPVRNTTLDAAKAKNSSNNASNEGNMSSLSIYGSADGEGLGIVDWWAALDDVEMDDDPDNEAA</sequence>
<organism evidence="8 9">
    <name type="scientific">Synchytrium endobioticum</name>
    <dbReference type="NCBI Taxonomy" id="286115"/>
    <lineage>
        <taxon>Eukaryota</taxon>
        <taxon>Fungi</taxon>
        <taxon>Fungi incertae sedis</taxon>
        <taxon>Chytridiomycota</taxon>
        <taxon>Chytridiomycota incertae sedis</taxon>
        <taxon>Chytridiomycetes</taxon>
        <taxon>Synchytriales</taxon>
        <taxon>Synchytriaceae</taxon>
        <taxon>Synchytrium</taxon>
    </lineage>
</organism>
<dbReference type="GO" id="GO:0006384">
    <property type="term" value="P:transcription initiation at RNA polymerase III promoter"/>
    <property type="evidence" value="ECO:0007669"/>
    <property type="project" value="TreeGrafter"/>
</dbReference>
<evidence type="ECO:0000256" key="1">
    <source>
        <dbReference type="ARBA" id="ARBA00004123"/>
    </source>
</evidence>
<dbReference type="STRING" id="286115.A0A507D912"/>
<feature type="domain" description="RNA polymerase III subunit Rpc25" evidence="7">
    <location>
        <begin position="122"/>
        <end position="242"/>
    </location>
</feature>
<evidence type="ECO:0000256" key="4">
    <source>
        <dbReference type="ARBA" id="ARBA00023163"/>
    </source>
</evidence>
<dbReference type="GO" id="GO:0005666">
    <property type="term" value="C:RNA polymerase III complex"/>
    <property type="evidence" value="ECO:0007669"/>
    <property type="project" value="TreeGrafter"/>
</dbReference>
<keyword evidence="5" id="KW-0539">Nucleus</keyword>
<dbReference type="AlphaFoldDB" id="A0A507D912"/>
<dbReference type="PANTHER" id="PTHR12709">
    <property type="entry name" value="DNA-DIRECTED RNA POLYMERASE II, III"/>
    <property type="match status" value="1"/>
</dbReference>
<evidence type="ECO:0000259" key="7">
    <source>
        <dbReference type="Pfam" id="PF08292"/>
    </source>
</evidence>
<dbReference type="Pfam" id="PF08292">
    <property type="entry name" value="RNA_pol_Rbc25"/>
    <property type="match status" value="1"/>
</dbReference>
<protein>
    <recommendedName>
        <fullName evidence="10">DNA-directed RNA polymerase III subunit RPC8</fullName>
    </recommendedName>
</protein>
<dbReference type="VEuPathDB" id="FungiDB:SeMB42_g03134"/>
<dbReference type="Gene3D" id="3.30.1490.120">
    <property type="entry name" value="RNA polymerase Rpb7-like, N-terminal domain"/>
    <property type="match status" value="1"/>
</dbReference>
<dbReference type="SUPFAM" id="SSF50249">
    <property type="entry name" value="Nucleic acid-binding proteins"/>
    <property type="match status" value="1"/>
</dbReference>
<evidence type="ECO:0000256" key="2">
    <source>
        <dbReference type="ARBA" id="ARBA00009307"/>
    </source>
</evidence>
<evidence type="ECO:0008006" key="10">
    <source>
        <dbReference type="Google" id="ProtNLM"/>
    </source>
</evidence>
<dbReference type="SUPFAM" id="SSF88798">
    <property type="entry name" value="N-terminal, heterodimerisation domain of RBP7 (RpoE)"/>
    <property type="match status" value="1"/>
</dbReference>
<name>A0A507D912_9FUNG</name>
<comment type="caution">
    <text evidence="8">The sequence shown here is derived from an EMBL/GenBank/DDBJ whole genome shotgun (WGS) entry which is preliminary data.</text>
</comment>
<dbReference type="Proteomes" id="UP000317494">
    <property type="component" value="Unassembled WGS sequence"/>
</dbReference>
<comment type="subcellular location">
    <subcellularLocation>
        <location evidence="1">Nucleus</location>
    </subcellularLocation>
</comment>
<dbReference type="Pfam" id="PF03876">
    <property type="entry name" value="SHS2_Rpb7-N"/>
    <property type="match status" value="1"/>
</dbReference>
<keyword evidence="9" id="KW-1185">Reference proteome</keyword>
<keyword evidence="3" id="KW-0240">DNA-directed RNA polymerase</keyword>
<evidence type="ECO:0000313" key="9">
    <source>
        <dbReference type="Proteomes" id="UP000317494"/>
    </source>
</evidence>
<comment type="similarity">
    <text evidence="2">Belongs to the eukaryotic RPB7/RPC8 RNA polymerase subunit family.</text>
</comment>
<dbReference type="InterPro" id="IPR005576">
    <property type="entry name" value="Rpb7-like_N"/>
</dbReference>
<feature type="domain" description="RNA polymerase Rpb7-like N-terminal" evidence="6">
    <location>
        <begin position="47"/>
        <end position="99"/>
    </location>
</feature>
<accession>A0A507D912</accession>
<evidence type="ECO:0000313" key="8">
    <source>
        <dbReference type="EMBL" id="TPX48119.1"/>
    </source>
</evidence>
<reference evidence="8 9" key="1">
    <citation type="journal article" date="2019" name="Sci. Rep.">
        <title>Comparative genomics of chytrid fungi reveal insights into the obligate biotrophic and pathogenic lifestyle of Synchytrium endobioticum.</title>
        <authorList>
            <person name="van de Vossenberg B.T.L.H."/>
            <person name="Warris S."/>
            <person name="Nguyen H.D.T."/>
            <person name="van Gent-Pelzer M.P.E."/>
            <person name="Joly D.L."/>
            <person name="van de Geest H.C."/>
            <person name="Bonants P.J.M."/>
            <person name="Smith D.S."/>
            <person name="Levesque C.A."/>
            <person name="van der Lee T.A.J."/>
        </authorList>
    </citation>
    <scope>NUCLEOTIDE SEQUENCE [LARGE SCALE GENOMIC DNA]</scope>
    <source>
        <strain evidence="8 9">MB42</strain>
    </source>
</reference>
<dbReference type="PANTHER" id="PTHR12709:SF1">
    <property type="entry name" value="DNA-DIRECTED RNA POLYMERASE III SUBUNIT RPC8"/>
    <property type="match status" value="1"/>
</dbReference>
<dbReference type="InterPro" id="IPR036898">
    <property type="entry name" value="RNA_pol_Rpb7-like_N_sf"/>
</dbReference>
<proteinExistence type="inferred from homology"/>